<keyword evidence="2" id="KW-1185">Reference proteome</keyword>
<accession>W6TE91</accession>
<dbReference type="AlphaFoldDB" id="W6TE91"/>
<reference evidence="1 2" key="1">
    <citation type="journal article" date="2014" name="FEMS Microbiol. Lett.">
        <title>Draft genome sequences of three Holospora species (Holospora obtusa, Holospora undulata, and Holospora elegans), endonuclear symbiotic bacteria of the ciliate Paramecium caudatum.</title>
        <authorList>
            <person name="Dohra H."/>
            <person name="Tanaka K."/>
            <person name="Suzuki T."/>
            <person name="Fujishima M."/>
            <person name="Suzuki H."/>
        </authorList>
    </citation>
    <scope>NUCLEOTIDE SEQUENCE [LARGE SCALE GENOMIC DNA]</scope>
    <source>
        <strain evidence="1 2">F1</strain>
    </source>
</reference>
<name>W6TE91_HOLOB</name>
<proteinExistence type="predicted"/>
<dbReference type="Proteomes" id="UP000019112">
    <property type="component" value="Unassembled WGS sequence"/>
</dbReference>
<sequence>MKLDLLDIYSNYLISQNHYSTSTGLANMFQGEISHDQMTRH</sequence>
<evidence type="ECO:0000313" key="2">
    <source>
        <dbReference type="Proteomes" id="UP000019112"/>
    </source>
</evidence>
<comment type="caution">
    <text evidence="1">The sequence shown here is derived from an EMBL/GenBank/DDBJ whole genome shotgun (WGS) entry which is preliminary data.</text>
</comment>
<organism evidence="1 2">
    <name type="scientific">Holospora obtusa F1</name>
    <dbReference type="NCBI Taxonomy" id="1399147"/>
    <lineage>
        <taxon>Bacteria</taxon>
        <taxon>Pseudomonadati</taxon>
        <taxon>Pseudomonadota</taxon>
        <taxon>Alphaproteobacteria</taxon>
        <taxon>Holosporales</taxon>
        <taxon>Holosporaceae</taxon>
        <taxon>Holospora</taxon>
    </lineage>
</organism>
<evidence type="ECO:0000313" key="1">
    <source>
        <dbReference type="EMBL" id="ETZ07473.1"/>
    </source>
</evidence>
<protein>
    <submittedName>
        <fullName evidence="1">Uncharacterized protein</fullName>
    </submittedName>
</protein>
<dbReference type="EMBL" id="AWTR02000042">
    <property type="protein sequence ID" value="ETZ07473.1"/>
    <property type="molecule type" value="Genomic_DNA"/>
</dbReference>
<gene>
    <name evidence="1" type="ORF">P618_200314</name>
</gene>